<dbReference type="InterPro" id="IPR006179">
    <property type="entry name" value="5_nucleotidase/apyrase"/>
</dbReference>
<dbReference type="GO" id="GO:0016788">
    <property type="term" value="F:hydrolase activity, acting on ester bonds"/>
    <property type="evidence" value="ECO:0007669"/>
    <property type="project" value="InterPro"/>
</dbReference>
<dbReference type="PROSITE" id="PS00786">
    <property type="entry name" value="5_NUCLEOTIDASE_2"/>
    <property type="match status" value="1"/>
</dbReference>
<keyword evidence="2" id="KW-0547">Nucleotide-binding</keyword>
<dbReference type="Pfam" id="PF02872">
    <property type="entry name" value="5_nucleotid_C"/>
    <property type="match status" value="1"/>
</dbReference>
<evidence type="ECO:0000256" key="1">
    <source>
        <dbReference type="ARBA" id="ARBA00022729"/>
    </source>
</evidence>
<protein>
    <recommendedName>
        <fullName evidence="7">2',3'-cyclic-nucleotide 2'-phosphodiesterase/3'-nucleotidase</fullName>
    </recommendedName>
</protein>
<dbReference type="GO" id="GO:0009166">
    <property type="term" value="P:nucleotide catabolic process"/>
    <property type="evidence" value="ECO:0007669"/>
    <property type="project" value="InterPro"/>
</dbReference>
<feature type="domain" description="5'-Nucleotidase C-terminal" evidence="4">
    <location>
        <begin position="326"/>
        <end position="479"/>
    </location>
</feature>
<keyword evidence="1" id="KW-0732">Signal</keyword>
<keyword evidence="6" id="KW-1185">Reference proteome</keyword>
<dbReference type="EMBL" id="PUFO01000105">
    <property type="protein sequence ID" value="TDG71426.1"/>
    <property type="molecule type" value="Genomic_DNA"/>
</dbReference>
<dbReference type="PANTHER" id="PTHR11575">
    <property type="entry name" value="5'-NUCLEOTIDASE-RELATED"/>
    <property type="match status" value="1"/>
</dbReference>
<dbReference type="PANTHER" id="PTHR11575:SF6">
    <property type="entry name" value="2',3'-CYCLIC-NUCLEOTIDE 2'-PHOSPHODIESTERASE_3'-NUCLEOTIDASE"/>
    <property type="match status" value="1"/>
</dbReference>
<dbReference type="RefSeq" id="WP_010619470.1">
    <property type="nucleotide sequence ID" value="NZ_PUFO01000105.1"/>
</dbReference>
<evidence type="ECO:0008006" key="7">
    <source>
        <dbReference type="Google" id="ProtNLM"/>
    </source>
</evidence>
<dbReference type="InterPro" id="IPR008334">
    <property type="entry name" value="5'-Nucleotdase_C"/>
</dbReference>
<comment type="similarity">
    <text evidence="2">Belongs to the 5'-nucleotidase family.</text>
</comment>
<comment type="caution">
    <text evidence="5">The sequence shown here is derived from an EMBL/GenBank/DDBJ whole genome shotgun (WGS) entry which is preliminary data.</text>
</comment>
<dbReference type="AlphaFoldDB" id="A0A4R5NEB0"/>
<proteinExistence type="inferred from homology"/>
<gene>
    <name evidence="5" type="ORF">C5L31_002213</name>
</gene>
<reference evidence="5 6" key="1">
    <citation type="journal article" date="2019" name="Appl. Microbiol. Biotechnol.">
        <title>Uncovering carbohydrate metabolism through a genotype-phenotype association study of 56 lactic acid bacteria genomes.</title>
        <authorList>
            <person name="Buron-Moles G."/>
            <person name="Chailyan A."/>
            <person name="Dolejs I."/>
            <person name="Forster J."/>
            <person name="Miks M.H."/>
        </authorList>
    </citation>
    <scope>NUCLEOTIDE SEQUENCE [LARGE SCALE GENOMIC DNA]</scope>
    <source>
        <strain evidence="5 6">ATCC 49373</strain>
    </source>
</reference>
<dbReference type="SUPFAM" id="SSF56300">
    <property type="entry name" value="Metallo-dependent phosphatases"/>
    <property type="match status" value="1"/>
</dbReference>
<name>A0A4R5NEB0_9LACO</name>
<feature type="domain" description="Calcineurin-like phosphoesterase" evidence="3">
    <location>
        <begin position="3"/>
        <end position="237"/>
    </location>
</feature>
<dbReference type="InterPro" id="IPR029052">
    <property type="entry name" value="Metallo-depent_PP-like"/>
</dbReference>
<evidence type="ECO:0000313" key="6">
    <source>
        <dbReference type="Proteomes" id="UP000294854"/>
    </source>
</evidence>
<dbReference type="GO" id="GO:0046872">
    <property type="term" value="F:metal ion binding"/>
    <property type="evidence" value="ECO:0007669"/>
    <property type="project" value="InterPro"/>
</dbReference>
<dbReference type="InterPro" id="IPR036907">
    <property type="entry name" value="5'-Nucleotdase_C_sf"/>
</dbReference>
<dbReference type="OrthoDB" id="9801679at2"/>
<dbReference type="PRINTS" id="PR01607">
    <property type="entry name" value="APYRASEFAMLY"/>
</dbReference>
<evidence type="ECO:0000259" key="4">
    <source>
        <dbReference type="Pfam" id="PF02872"/>
    </source>
</evidence>
<dbReference type="InterPro" id="IPR006146">
    <property type="entry name" value="5'-Nucleotdase_CS"/>
</dbReference>
<evidence type="ECO:0000259" key="3">
    <source>
        <dbReference type="Pfam" id="PF00149"/>
    </source>
</evidence>
<dbReference type="InterPro" id="IPR004843">
    <property type="entry name" value="Calcineurin-like_PHP"/>
</dbReference>
<organism evidence="5 6">
    <name type="scientific">Secundilactobacillus malefermentans</name>
    <dbReference type="NCBI Taxonomy" id="176292"/>
    <lineage>
        <taxon>Bacteria</taxon>
        <taxon>Bacillati</taxon>
        <taxon>Bacillota</taxon>
        <taxon>Bacilli</taxon>
        <taxon>Lactobacillales</taxon>
        <taxon>Lactobacillaceae</taxon>
        <taxon>Secundilactobacillus</taxon>
    </lineage>
</organism>
<dbReference type="GO" id="GO:0030288">
    <property type="term" value="C:outer membrane-bounded periplasmic space"/>
    <property type="evidence" value="ECO:0007669"/>
    <property type="project" value="TreeGrafter"/>
</dbReference>
<evidence type="ECO:0000313" key="5">
    <source>
        <dbReference type="EMBL" id="TDG71426.1"/>
    </source>
</evidence>
<dbReference type="Proteomes" id="UP000294854">
    <property type="component" value="Unassembled WGS sequence"/>
</dbReference>
<dbReference type="Gene3D" id="3.60.21.10">
    <property type="match status" value="1"/>
</dbReference>
<dbReference type="SUPFAM" id="SSF55816">
    <property type="entry name" value="5'-nucleotidase (syn. UDP-sugar hydrolase), C-terminal domain"/>
    <property type="match status" value="1"/>
</dbReference>
<keyword evidence="2" id="KW-0378">Hydrolase</keyword>
<evidence type="ECO:0000256" key="2">
    <source>
        <dbReference type="RuleBase" id="RU362119"/>
    </source>
</evidence>
<dbReference type="GO" id="GO:0000166">
    <property type="term" value="F:nucleotide binding"/>
    <property type="evidence" value="ECO:0007669"/>
    <property type="project" value="UniProtKB-KW"/>
</dbReference>
<dbReference type="Pfam" id="PF00149">
    <property type="entry name" value="Metallophos"/>
    <property type="match status" value="1"/>
</dbReference>
<accession>A0A4R5NEB0</accession>
<dbReference type="STRING" id="1122149.FD44_GL000198"/>
<sequence>MKIRILSTSDVHGYLYPTNYSSRDDQRDYGFLKVASKINQLKKSAKEDEWVICIENGDFIQGSPLTYYTAKKAAKWRNVYTDLTNSVGYDAGILGNHEFNYGMAYLAQCEAGRHYPILNANFEEKKGVGIIDAPYKILQKDGVKVGILGLTTHFIPHWESAVHIEDWQFHLAVQAAKKWVPELRKQVDVLIVAYHGGFERDPDSGKQTERLTGENEGYQLLAEVPGIDALVTGHQHREIATMCQGVPTTQPGEKGIYIGEITLALDESKRIQSAVPNLIAVKDEPLDPKAASIVTQLNDEVENWLDQPMGKVSGDMRISDPFAARLNGHPYLSFINQVQMAATGADVSGTALFNDDVLGYDEVVTMRNIVNSYVYPNTLVVSKVTGADLKLALERCASFFEIKSDGKVGISSAFKDPKVQYYNYDVYSGIQYEINLRNPVGQRVTKLLYHGQPVTPVQQIEVALNQYRGLGGGDYSMFSADKISKEVQIDMTELIGSYFADHPLVNAKQDKNFKIID</sequence>
<dbReference type="Gene3D" id="3.90.780.10">
    <property type="entry name" value="5'-Nucleotidase, C-terminal domain"/>
    <property type="match status" value="1"/>
</dbReference>